<dbReference type="OrthoDB" id="5914923at2759"/>
<dbReference type="InterPro" id="IPR001849">
    <property type="entry name" value="PH_domain"/>
</dbReference>
<dbReference type="Proteomes" id="UP000596742">
    <property type="component" value="Unassembled WGS sequence"/>
</dbReference>
<evidence type="ECO:0000313" key="5">
    <source>
        <dbReference type="EMBL" id="VDI76184.1"/>
    </source>
</evidence>
<evidence type="ECO:0000256" key="3">
    <source>
        <dbReference type="SAM" id="MobiDB-lite"/>
    </source>
</evidence>
<accession>A0A8B6HB36</accession>
<keyword evidence="2" id="KW-0472">Membrane</keyword>
<feature type="compositionally biased region" description="Low complexity" evidence="3">
    <location>
        <begin position="321"/>
        <end position="334"/>
    </location>
</feature>
<dbReference type="SUPFAM" id="SSF50729">
    <property type="entry name" value="PH domain-like"/>
    <property type="match status" value="1"/>
</dbReference>
<protein>
    <recommendedName>
        <fullName evidence="4">PH domain-containing protein</fullName>
    </recommendedName>
</protein>
<dbReference type="PANTHER" id="PTHR14309:SF12">
    <property type="entry name" value="PH DOMAIN-CONTAINING PROTEIN"/>
    <property type="match status" value="1"/>
</dbReference>
<reference evidence="5" key="1">
    <citation type="submission" date="2018-11" db="EMBL/GenBank/DDBJ databases">
        <authorList>
            <person name="Alioto T."/>
            <person name="Alioto T."/>
        </authorList>
    </citation>
    <scope>NUCLEOTIDE SEQUENCE</scope>
</reference>
<evidence type="ECO:0000256" key="1">
    <source>
        <dbReference type="ARBA" id="ARBA00004370"/>
    </source>
</evidence>
<evidence type="ECO:0000259" key="4">
    <source>
        <dbReference type="PROSITE" id="PS50003"/>
    </source>
</evidence>
<feature type="domain" description="PH" evidence="4">
    <location>
        <begin position="20"/>
        <end position="142"/>
    </location>
</feature>
<proteinExistence type="predicted"/>
<sequence>MDCFLCRSPKMIRIKKPNARVVKKGYLKIYERGCLYDGWNSRFFVLFEDSSLLWYENQNSYHHNGGIKLKMVANFMAVGPMCLHTSKLPKLPNGKQVVHLMGIPNIFKRGTRKENINMNWILFDGGDEDMKAWLEAIKVTLPPPPPRPARPYPPNNNVQPTAPTPPYNVTNYHPPNEAAPLIVHTHNTYGGGDSSLATGMLVGAAIGYGLGGFGPGMGWDWGWGWGPNPYSGYWGGWDEGGTVDIDYADYDFGDNMDYGYADSDIGEFEDGDFGGDDGGFYGGDGEGYTNDYGGGYNDSFTGADGGGYDDDYGGGDGSGFAGNEDGGYADNYAGGDDGGGDYGGDGGGCGGGCGGD</sequence>
<dbReference type="InterPro" id="IPR011993">
    <property type="entry name" value="PH-like_dom_sf"/>
</dbReference>
<dbReference type="SMART" id="SM00233">
    <property type="entry name" value="PH"/>
    <property type="match status" value="1"/>
</dbReference>
<comment type="subcellular location">
    <subcellularLocation>
        <location evidence="1">Membrane</location>
    </subcellularLocation>
</comment>
<feature type="compositionally biased region" description="Pro residues" evidence="3">
    <location>
        <begin position="144"/>
        <end position="154"/>
    </location>
</feature>
<evidence type="ECO:0000313" key="6">
    <source>
        <dbReference type="Proteomes" id="UP000596742"/>
    </source>
</evidence>
<dbReference type="EMBL" id="UYJE01009737">
    <property type="protein sequence ID" value="VDI76184.1"/>
    <property type="molecule type" value="Genomic_DNA"/>
</dbReference>
<feature type="region of interest" description="Disordered" evidence="3">
    <location>
        <begin position="144"/>
        <end position="163"/>
    </location>
</feature>
<organism evidence="5 6">
    <name type="scientific">Mytilus galloprovincialis</name>
    <name type="common">Mediterranean mussel</name>
    <dbReference type="NCBI Taxonomy" id="29158"/>
    <lineage>
        <taxon>Eukaryota</taxon>
        <taxon>Metazoa</taxon>
        <taxon>Spiralia</taxon>
        <taxon>Lophotrochozoa</taxon>
        <taxon>Mollusca</taxon>
        <taxon>Bivalvia</taxon>
        <taxon>Autobranchia</taxon>
        <taxon>Pteriomorphia</taxon>
        <taxon>Mytilida</taxon>
        <taxon>Mytiloidea</taxon>
        <taxon>Mytilidae</taxon>
        <taxon>Mytilinae</taxon>
        <taxon>Mytilus</taxon>
    </lineage>
</organism>
<comment type="caution">
    <text evidence="5">The sequence shown here is derived from an EMBL/GenBank/DDBJ whole genome shotgun (WGS) entry which is preliminary data.</text>
</comment>
<evidence type="ECO:0000256" key="2">
    <source>
        <dbReference type="ARBA" id="ARBA00023136"/>
    </source>
</evidence>
<dbReference type="PROSITE" id="PS50003">
    <property type="entry name" value="PH_DOMAIN"/>
    <property type="match status" value="1"/>
</dbReference>
<dbReference type="PANTHER" id="PTHR14309">
    <property type="entry name" value="EXPRESSED PROTEIN"/>
    <property type="match status" value="1"/>
</dbReference>
<feature type="region of interest" description="Disordered" evidence="3">
    <location>
        <begin position="313"/>
        <end position="337"/>
    </location>
</feature>
<gene>
    <name evidence="5" type="ORF">MGAL_10B022087</name>
</gene>
<keyword evidence="6" id="KW-1185">Reference proteome</keyword>
<dbReference type="GO" id="GO:0045595">
    <property type="term" value="P:regulation of cell differentiation"/>
    <property type="evidence" value="ECO:0007669"/>
    <property type="project" value="TreeGrafter"/>
</dbReference>
<dbReference type="InterPro" id="IPR039680">
    <property type="entry name" value="PLEKHB1/2"/>
</dbReference>
<name>A0A8B6HB36_MYTGA</name>
<dbReference type="AlphaFoldDB" id="A0A8B6HB36"/>
<dbReference type="Gene3D" id="2.30.29.30">
    <property type="entry name" value="Pleckstrin-homology domain (PH domain)/Phosphotyrosine-binding domain (PTB)"/>
    <property type="match status" value="1"/>
</dbReference>
<dbReference type="GO" id="GO:0016020">
    <property type="term" value="C:membrane"/>
    <property type="evidence" value="ECO:0007669"/>
    <property type="project" value="UniProtKB-SubCell"/>
</dbReference>